<dbReference type="Proteomes" id="UP000278907">
    <property type="component" value="Unassembled WGS sequence"/>
</dbReference>
<dbReference type="PANTHER" id="PTHR11851">
    <property type="entry name" value="METALLOPROTEASE"/>
    <property type="match status" value="1"/>
</dbReference>
<protein>
    <submittedName>
        <fullName evidence="3">Insulinase family protein</fullName>
    </submittedName>
</protein>
<feature type="domain" description="Peptidase M16 N-terminal" evidence="2">
    <location>
        <begin position="23"/>
        <end position="123"/>
    </location>
</feature>
<dbReference type="PANTHER" id="PTHR11851:SF49">
    <property type="entry name" value="MITOCHONDRIAL-PROCESSING PEPTIDASE SUBUNIT ALPHA"/>
    <property type="match status" value="1"/>
</dbReference>
<evidence type="ECO:0000313" key="4">
    <source>
        <dbReference type="Proteomes" id="UP000278907"/>
    </source>
</evidence>
<proteinExistence type="inferred from homology"/>
<dbReference type="InterPro" id="IPR050361">
    <property type="entry name" value="MPP/UQCRC_Complex"/>
</dbReference>
<comment type="caution">
    <text evidence="3">The sequence shown here is derived from an EMBL/GenBank/DDBJ whole genome shotgun (WGS) entry which is preliminary data.</text>
</comment>
<comment type="similarity">
    <text evidence="1">Belongs to the peptidase M16 family.</text>
</comment>
<feature type="non-terminal residue" evidence="3">
    <location>
        <position position="131"/>
    </location>
</feature>
<reference evidence="3 4" key="1">
    <citation type="submission" date="2018-09" db="EMBL/GenBank/DDBJ databases">
        <authorList>
            <person name="Livingstone P.G."/>
            <person name="Whitworth D.E."/>
        </authorList>
    </citation>
    <scope>NUCLEOTIDE SEQUENCE [LARGE SCALE GENOMIC DNA]</scope>
    <source>
        <strain evidence="3 4">CA031B</strain>
    </source>
</reference>
<evidence type="ECO:0000256" key="1">
    <source>
        <dbReference type="ARBA" id="ARBA00007261"/>
    </source>
</evidence>
<name>A0ABX9Q3V6_9BACT</name>
<dbReference type="SUPFAM" id="SSF63411">
    <property type="entry name" value="LuxS/MPP-like metallohydrolase"/>
    <property type="match status" value="1"/>
</dbReference>
<evidence type="ECO:0000259" key="2">
    <source>
        <dbReference type="Pfam" id="PF00675"/>
    </source>
</evidence>
<evidence type="ECO:0000313" key="3">
    <source>
        <dbReference type="EMBL" id="RKH75918.1"/>
    </source>
</evidence>
<dbReference type="InterPro" id="IPR011249">
    <property type="entry name" value="Metalloenz_LuxS/M16"/>
</dbReference>
<organism evidence="3 4">
    <name type="scientific">Corallococcus praedator</name>
    <dbReference type="NCBI Taxonomy" id="2316724"/>
    <lineage>
        <taxon>Bacteria</taxon>
        <taxon>Pseudomonadati</taxon>
        <taxon>Myxococcota</taxon>
        <taxon>Myxococcia</taxon>
        <taxon>Myxococcales</taxon>
        <taxon>Cystobacterineae</taxon>
        <taxon>Myxococcaceae</taxon>
        <taxon>Corallococcus</taxon>
    </lineage>
</organism>
<accession>A0ABX9Q3V6</accession>
<dbReference type="InterPro" id="IPR011765">
    <property type="entry name" value="Pept_M16_N"/>
</dbReference>
<keyword evidence="4" id="KW-1185">Reference proteome</keyword>
<feature type="non-terminal residue" evidence="3">
    <location>
        <position position="1"/>
    </location>
</feature>
<sequence>DTEAVVSLQAEFDRVRAEAAQYVKQNEYGQIVEQAGGVGLNATTSADATRYFYSFPSNKLELWMSLESERFLDPVFREFYEEKDVILEERRLRTDNSPIGKMIEAFLETAFPNQPYGRPVIGTEADLQKMT</sequence>
<dbReference type="Pfam" id="PF00675">
    <property type="entry name" value="Peptidase_M16"/>
    <property type="match status" value="1"/>
</dbReference>
<gene>
    <name evidence="3" type="ORF">D7Y13_44535</name>
</gene>
<dbReference type="Gene3D" id="3.30.830.10">
    <property type="entry name" value="Metalloenzyme, LuxS/M16 peptidase-like"/>
    <property type="match status" value="1"/>
</dbReference>
<dbReference type="EMBL" id="RAWI01001372">
    <property type="protein sequence ID" value="RKH75918.1"/>
    <property type="molecule type" value="Genomic_DNA"/>
</dbReference>